<dbReference type="PANTHER" id="PTHR42781:SF1">
    <property type="entry name" value="THIAMINE IMPORT ATP-BINDING PROTEIN THIQ"/>
    <property type="match status" value="1"/>
</dbReference>
<evidence type="ECO:0000256" key="1">
    <source>
        <dbReference type="ARBA" id="ARBA00022448"/>
    </source>
</evidence>
<evidence type="ECO:0000259" key="8">
    <source>
        <dbReference type="PROSITE" id="PS50893"/>
    </source>
</evidence>
<evidence type="ECO:0000313" key="10">
    <source>
        <dbReference type="Proteomes" id="UP001239680"/>
    </source>
</evidence>
<keyword evidence="1" id="KW-0813">Transport</keyword>
<dbReference type="Pfam" id="PF00005">
    <property type="entry name" value="ABC_tran"/>
    <property type="match status" value="1"/>
</dbReference>
<keyword evidence="3" id="KW-0997">Cell inner membrane</keyword>
<dbReference type="PROSITE" id="PS50893">
    <property type="entry name" value="ABC_TRANSPORTER_2"/>
    <property type="match status" value="1"/>
</dbReference>
<keyword evidence="2" id="KW-1003">Cell membrane</keyword>
<protein>
    <submittedName>
        <fullName evidence="9">ATP-binding cassette domain-containing protein</fullName>
    </submittedName>
</protein>
<reference evidence="9 10" key="1">
    <citation type="submission" date="2023-08" db="EMBL/GenBank/DDBJ databases">
        <title>Characterization of two Paracoccaceae strains isolated from Phycosphere and proposal of Xinfangfangia lacusdiani sp. nov.</title>
        <authorList>
            <person name="Deng Y."/>
            <person name="Zhang Y.Q."/>
        </authorList>
    </citation>
    <scope>NUCLEOTIDE SEQUENCE [LARGE SCALE GENOMIC DNA]</scope>
    <source>
        <strain evidence="9 10">CPCC 101601</strain>
    </source>
</reference>
<comment type="caution">
    <text evidence="9">The sequence shown here is derived from an EMBL/GenBank/DDBJ whole genome shotgun (WGS) entry which is preliminary data.</text>
</comment>
<keyword evidence="6" id="KW-1278">Translocase</keyword>
<dbReference type="PROSITE" id="PS00211">
    <property type="entry name" value="ABC_TRANSPORTER_1"/>
    <property type="match status" value="1"/>
</dbReference>
<organism evidence="9 10">
    <name type="scientific">Pseudogemmobacter lacusdianii</name>
    <dbReference type="NCBI Taxonomy" id="3069608"/>
    <lineage>
        <taxon>Bacteria</taxon>
        <taxon>Pseudomonadati</taxon>
        <taxon>Pseudomonadota</taxon>
        <taxon>Alphaproteobacteria</taxon>
        <taxon>Rhodobacterales</taxon>
        <taxon>Paracoccaceae</taxon>
        <taxon>Pseudogemmobacter</taxon>
    </lineage>
</organism>
<evidence type="ECO:0000256" key="5">
    <source>
        <dbReference type="ARBA" id="ARBA00022840"/>
    </source>
</evidence>
<name>A0ABU0VWC5_9RHOB</name>
<dbReference type="Proteomes" id="UP001239680">
    <property type="component" value="Unassembled WGS sequence"/>
</dbReference>
<dbReference type="InterPro" id="IPR050093">
    <property type="entry name" value="ABC_SmlMolc_Importer"/>
</dbReference>
<keyword evidence="5 9" id="KW-0067">ATP-binding</keyword>
<sequence>MLRLEAVELAQEGFHLSADWELPQGAIVAVIGPSGAGKSSLLSAIAGFFPPVSGEIYVGEQSLSGLSPGARPLTILFQDQNLFPHLTLAENIGLGLHPSLKLSKAEQARVAEVLEQVDLAGLGERKPAQLSGGQLARAALARAMLRARPILLLDEPFAALGPALKIEMLALVEKVARASGATVLMVTHDPADAQRIADLTVLVSDGTAHAPAPTEALFANPPAALQAYLGQ</sequence>
<dbReference type="SMART" id="SM00382">
    <property type="entry name" value="AAA"/>
    <property type="match status" value="1"/>
</dbReference>
<evidence type="ECO:0000256" key="4">
    <source>
        <dbReference type="ARBA" id="ARBA00022741"/>
    </source>
</evidence>
<dbReference type="EMBL" id="JAVDBT010000002">
    <property type="protein sequence ID" value="MDQ2065235.1"/>
    <property type="molecule type" value="Genomic_DNA"/>
</dbReference>
<feature type="domain" description="ABC transporter" evidence="8">
    <location>
        <begin position="2"/>
        <end position="230"/>
    </location>
</feature>
<dbReference type="InterPro" id="IPR003439">
    <property type="entry name" value="ABC_transporter-like_ATP-bd"/>
</dbReference>
<keyword evidence="10" id="KW-1185">Reference proteome</keyword>
<proteinExistence type="predicted"/>
<evidence type="ECO:0000256" key="7">
    <source>
        <dbReference type="ARBA" id="ARBA00023136"/>
    </source>
</evidence>
<gene>
    <name evidence="9" type="ORF">Q9295_02520</name>
</gene>
<dbReference type="SUPFAM" id="SSF52540">
    <property type="entry name" value="P-loop containing nucleoside triphosphate hydrolases"/>
    <property type="match status" value="1"/>
</dbReference>
<keyword evidence="4" id="KW-0547">Nucleotide-binding</keyword>
<evidence type="ECO:0000256" key="6">
    <source>
        <dbReference type="ARBA" id="ARBA00022967"/>
    </source>
</evidence>
<evidence type="ECO:0000313" key="9">
    <source>
        <dbReference type="EMBL" id="MDQ2065235.1"/>
    </source>
</evidence>
<dbReference type="InterPro" id="IPR003593">
    <property type="entry name" value="AAA+_ATPase"/>
</dbReference>
<dbReference type="GO" id="GO:0005524">
    <property type="term" value="F:ATP binding"/>
    <property type="evidence" value="ECO:0007669"/>
    <property type="project" value="UniProtKB-KW"/>
</dbReference>
<dbReference type="RefSeq" id="WP_306678927.1">
    <property type="nucleotide sequence ID" value="NZ_JAVDBT010000002.1"/>
</dbReference>
<keyword evidence="7" id="KW-0472">Membrane</keyword>
<evidence type="ECO:0000256" key="2">
    <source>
        <dbReference type="ARBA" id="ARBA00022475"/>
    </source>
</evidence>
<dbReference type="InterPro" id="IPR017871">
    <property type="entry name" value="ABC_transporter-like_CS"/>
</dbReference>
<dbReference type="PANTHER" id="PTHR42781">
    <property type="entry name" value="SPERMIDINE/PUTRESCINE IMPORT ATP-BINDING PROTEIN POTA"/>
    <property type="match status" value="1"/>
</dbReference>
<dbReference type="InterPro" id="IPR027417">
    <property type="entry name" value="P-loop_NTPase"/>
</dbReference>
<evidence type="ECO:0000256" key="3">
    <source>
        <dbReference type="ARBA" id="ARBA00022519"/>
    </source>
</evidence>
<accession>A0ABU0VWC5</accession>
<dbReference type="Gene3D" id="3.40.50.300">
    <property type="entry name" value="P-loop containing nucleotide triphosphate hydrolases"/>
    <property type="match status" value="1"/>
</dbReference>